<dbReference type="GO" id="GO:0015459">
    <property type="term" value="F:potassium channel regulator activity"/>
    <property type="evidence" value="ECO:0000318"/>
    <property type="project" value="GO_Central"/>
</dbReference>
<keyword evidence="5" id="KW-0406">Ion transport</keyword>
<dbReference type="EnsemblMetazoa" id="HelroT189164">
    <property type="protein sequence ID" value="HelroP189164"/>
    <property type="gene ID" value="HelroG189164"/>
</dbReference>
<dbReference type="KEGG" id="hro:HELRODRAFT_189164"/>
<name>T1FQQ7_HELRO</name>
<dbReference type="InParanoid" id="T1FQQ7"/>
<organism evidence="12 13">
    <name type="scientific">Helobdella robusta</name>
    <name type="common">Californian leech</name>
    <dbReference type="NCBI Taxonomy" id="6412"/>
    <lineage>
        <taxon>Eukaryota</taxon>
        <taxon>Metazoa</taxon>
        <taxon>Spiralia</taxon>
        <taxon>Lophotrochozoa</taxon>
        <taxon>Annelida</taxon>
        <taxon>Clitellata</taxon>
        <taxon>Hirudinea</taxon>
        <taxon>Rhynchobdellida</taxon>
        <taxon>Glossiphoniidae</taxon>
        <taxon>Helobdella</taxon>
    </lineage>
</organism>
<keyword evidence="7" id="KW-0325">Glycoprotein</keyword>
<dbReference type="EMBL" id="AMQM01001367">
    <property type="status" value="NOT_ANNOTATED_CDS"/>
    <property type="molecule type" value="Genomic_DNA"/>
</dbReference>
<keyword evidence="13" id="KW-1185">Reference proteome</keyword>
<dbReference type="GO" id="GO:0008076">
    <property type="term" value="C:voltage-gated potassium channel complex"/>
    <property type="evidence" value="ECO:0000318"/>
    <property type="project" value="GO_Central"/>
</dbReference>
<keyword evidence="3 10" id="KW-0812">Transmembrane</keyword>
<dbReference type="InterPro" id="IPR003930">
    <property type="entry name" value="K_chnl_Ca-activ_BK_bsu"/>
</dbReference>
<dbReference type="CTD" id="20211154"/>
<proteinExistence type="predicted"/>
<dbReference type="GO" id="GO:0015269">
    <property type="term" value="F:calcium-activated potassium channel activity"/>
    <property type="evidence" value="ECO:0000318"/>
    <property type="project" value="GO_Central"/>
</dbReference>
<evidence type="ECO:0000256" key="10">
    <source>
        <dbReference type="SAM" id="Phobius"/>
    </source>
</evidence>
<evidence type="ECO:0000256" key="7">
    <source>
        <dbReference type="ARBA" id="ARBA00023180"/>
    </source>
</evidence>
<evidence type="ECO:0000256" key="1">
    <source>
        <dbReference type="ARBA" id="ARBA00004141"/>
    </source>
</evidence>
<protein>
    <submittedName>
        <fullName evidence="11 12">Uncharacterized protein</fullName>
    </submittedName>
</protein>
<evidence type="ECO:0000313" key="13">
    <source>
        <dbReference type="Proteomes" id="UP000015101"/>
    </source>
</evidence>
<feature type="region of interest" description="Disordered" evidence="9">
    <location>
        <begin position="149"/>
        <end position="168"/>
    </location>
</feature>
<dbReference type="PANTHER" id="PTHR10258:SF8">
    <property type="entry name" value="CALCIUM-ACTIVATED POTASSIUM CHANNEL BK ALPHA SUBUNIT DOMAIN-CONTAINING PROTEIN"/>
    <property type="match status" value="1"/>
</dbReference>
<evidence type="ECO:0000256" key="8">
    <source>
        <dbReference type="ARBA" id="ARBA00023303"/>
    </source>
</evidence>
<reference evidence="13" key="1">
    <citation type="submission" date="2012-12" db="EMBL/GenBank/DDBJ databases">
        <authorList>
            <person name="Hellsten U."/>
            <person name="Grimwood J."/>
            <person name="Chapman J.A."/>
            <person name="Shapiro H."/>
            <person name="Aerts A."/>
            <person name="Otillar R.P."/>
            <person name="Terry A.Y."/>
            <person name="Boore J.L."/>
            <person name="Simakov O."/>
            <person name="Marletaz F."/>
            <person name="Cho S.-J."/>
            <person name="Edsinger-Gonzales E."/>
            <person name="Havlak P."/>
            <person name="Kuo D.-H."/>
            <person name="Larsson T."/>
            <person name="Lv J."/>
            <person name="Arendt D."/>
            <person name="Savage R."/>
            <person name="Osoegawa K."/>
            <person name="de Jong P."/>
            <person name="Lindberg D.R."/>
            <person name="Seaver E.C."/>
            <person name="Weisblat D.A."/>
            <person name="Putnam N.H."/>
            <person name="Grigoriev I.V."/>
            <person name="Rokhsar D.S."/>
        </authorList>
    </citation>
    <scope>NUCLEOTIDE SEQUENCE</scope>
</reference>
<dbReference type="HOGENOM" id="CLU_1027719_0_0_1"/>
<dbReference type="GeneID" id="20211154"/>
<evidence type="ECO:0000256" key="4">
    <source>
        <dbReference type="ARBA" id="ARBA00022989"/>
    </source>
</evidence>
<gene>
    <name evidence="12" type="primary">20211154</name>
    <name evidence="11" type="ORF">HELRODRAFT_189164</name>
</gene>
<dbReference type="RefSeq" id="XP_009025446.1">
    <property type="nucleotide sequence ID" value="XM_009027198.1"/>
</dbReference>
<dbReference type="Proteomes" id="UP000015101">
    <property type="component" value="Unassembled WGS sequence"/>
</dbReference>
<dbReference type="PANTHER" id="PTHR10258">
    <property type="entry name" value="CALCIUM-ACTIVATED POTASSIUM CHANNEL SUBUNIT BETA"/>
    <property type="match status" value="1"/>
</dbReference>
<dbReference type="EMBL" id="KB097495">
    <property type="protein sequence ID" value="ESN96239.1"/>
    <property type="molecule type" value="Genomic_DNA"/>
</dbReference>
<feature type="transmembrane region" description="Helical" evidence="10">
    <location>
        <begin position="6"/>
        <end position="30"/>
    </location>
</feature>
<dbReference type="Pfam" id="PF03185">
    <property type="entry name" value="CaKB"/>
    <property type="match status" value="1"/>
</dbReference>
<dbReference type="GO" id="GO:0005513">
    <property type="term" value="P:detection of calcium ion"/>
    <property type="evidence" value="ECO:0000318"/>
    <property type="project" value="GO_Central"/>
</dbReference>
<keyword evidence="6 10" id="KW-0472">Membrane</keyword>
<feature type="compositionally biased region" description="Low complexity" evidence="9">
    <location>
        <begin position="155"/>
        <end position="167"/>
    </location>
</feature>
<keyword evidence="8" id="KW-0407">Ion channel</keyword>
<reference evidence="11 13" key="2">
    <citation type="journal article" date="2013" name="Nature">
        <title>Insights into bilaterian evolution from three spiralian genomes.</title>
        <authorList>
            <person name="Simakov O."/>
            <person name="Marletaz F."/>
            <person name="Cho S.J."/>
            <person name="Edsinger-Gonzales E."/>
            <person name="Havlak P."/>
            <person name="Hellsten U."/>
            <person name="Kuo D.H."/>
            <person name="Larsson T."/>
            <person name="Lv J."/>
            <person name="Arendt D."/>
            <person name="Savage R."/>
            <person name="Osoegawa K."/>
            <person name="de Jong P."/>
            <person name="Grimwood J."/>
            <person name="Chapman J.A."/>
            <person name="Shapiro H."/>
            <person name="Aerts A."/>
            <person name="Otillar R.P."/>
            <person name="Terry A.Y."/>
            <person name="Boore J.L."/>
            <person name="Grigoriev I.V."/>
            <person name="Lindberg D.R."/>
            <person name="Seaver E.C."/>
            <person name="Weisblat D.A."/>
            <person name="Putnam N.H."/>
            <person name="Rokhsar D.S."/>
        </authorList>
    </citation>
    <scope>NUCLEOTIDE SEQUENCE</scope>
</reference>
<evidence type="ECO:0000313" key="11">
    <source>
        <dbReference type="EMBL" id="ESN96239.1"/>
    </source>
</evidence>
<keyword evidence="2" id="KW-0813">Transport</keyword>
<keyword evidence="4 10" id="KW-1133">Transmembrane helix</keyword>
<evidence type="ECO:0000256" key="2">
    <source>
        <dbReference type="ARBA" id="ARBA00022448"/>
    </source>
</evidence>
<dbReference type="AlphaFoldDB" id="T1FQQ7"/>
<evidence type="ECO:0000256" key="9">
    <source>
        <dbReference type="SAM" id="MobiDB-lite"/>
    </source>
</evidence>
<accession>T1FQQ7</accession>
<evidence type="ECO:0000313" key="12">
    <source>
        <dbReference type="EnsemblMetazoa" id="HelroP189164"/>
    </source>
</evidence>
<reference evidence="12" key="3">
    <citation type="submission" date="2015-06" db="UniProtKB">
        <authorList>
            <consortium name="EnsemblMetazoa"/>
        </authorList>
    </citation>
    <scope>IDENTIFICATION</scope>
</reference>
<sequence length="271" mass="30042">MKVNYLLGVGIVLSLIGASLLAALVIMYVIPYIPTRHYMEGVCNLTHCDMSDTIVTCKCQTSGCISSYPCTNVLVNLLTYGDKTKNLTLYNTFYTYEAQKITGCSYHKCGHNSNENKEAVANFISKVKKKFGEPFKCYYKNVEDLNTSNTSDVDPTNNNTSNIIPSSEAGSQNGEVNFVLLEIVMLSEVVNSIFWPSLALVLGCIIFLTQLCRITSQGGERGAKKSPFSSLERQWARIRERSSYSHQRMASERLVGSDKLEEVGHIAQVVG</sequence>
<evidence type="ECO:0000256" key="6">
    <source>
        <dbReference type="ARBA" id="ARBA00023136"/>
    </source>
</evidence>
<evidence type="ECO:0000256" key="3">
    <source>
        <dbReference type="ARBA" id="ARBA00022692"/>
    </source>
</evidence>
<comment type="subcellular location">
    <subcellularLocation>
        <location evidence="1">Membrane</location>
        <topology evidence="1">Multi-pass membrane protein</topology>
    </subcellularLocation>
</comment>
<evidence type="ECO:0000256" key="5">
    <source>
        <dbReference type="ARBA" id="ARBA00023065"/>
    </source>
</evidence>